<dbReference type="OrthoDB" id="5241191at2"/>
<dbReference type="InterPro" id="IPR052336">
    <property type="entry name" value="MlaD_Phospholipid_Transporter"/>
</dbReference>
<feature type="domain" description="Mammalian cell entry C-terminal" evidence="3">
    <location>
        <begin position="134"/>
        <end position="296"/>
    </location>
</feature>
<dbReference type="NCBIfam" id="TIGR00996">
    <property type="entry name" value="Mtu_fam_mce"/>
    <property type="match status" value="1"/>
</dbReference>
<sequence length="345" mass="37505">MALKSFRDRNRIAVGLVSAGTLIALVVSVYLIGTEGLLLRRYTMSGVFADSGGLRAGDQVRVAGVDVGEVTEVKPDYDNGRVIVTWKVDSDVDLGVGTRAEIKVSNVLGGRYLRLSGPVGPRRMADLPEERRRIPIERTSVPHTVNDMLKSSTEAINKLDTKSIRTIVEELGGIGERDRDRLSRALTNLTELAETVNESSPRIRELLDNGERLVHLARTKEQQLIALMNNVRALLEELRLRRAELSAFLGGGNATVNAMTTLIDRQQAKLTQIMEDLQVTLAGLRPANDELNELLAWAGPTLGGLAAAGSKGPWIELLATGLGPISPKDLGDLARRLPRQQGGTR</sequence>
<dbReference type="KEGG" id="tcu:Tcur_0516"/>
<dbReference type="eggNOG" id="COG1463">
    <property type="taxonomic scope" value="Bacteria"/>
</dbReference>
<dbReference type="EMBL" id="CP001738">
    <property type="protein sequence ID" value="ACY96113.1"/>
    <property type="molecule type" value="Genomic_DNA"/>
</dbReference>
<evidence type="ECO:0000313" key="5">
    <source>
        <dbReference type="Proteomes" id="UP000001918"/>
    </source>
</evidence>
<feature type="transmembrane region" description="Helical" evidence="1">
    <location>
        <begin position="12"/>
        <end position="33"/>
    </location>
</feature>
<keyword evidence="1" id="KW-0812">Transmembrane</keyword>
<keyword evidence="1" id="KW-1133">Transmembrane helix</keyword>
<dbReference type="HOGENOM" id="CLU_026704_2_0_11"/>
<evidence type="ECO:0000259" key="3">
    <source>
        <dbReference type="Pfam" id="PF11887"/>
    </source>
</evidence>
<dbReference type="GO" id="GO:0005576">
    <property type="term" value="C:extracellular region"/>
    <property type="evidence" value="ECO:0007669"/>
    <property type="project" value="TreeGrafter"/>
</dbReference>
<dbReference type="InterPro" id="IPR024516">
    <property type="entry name" value="Mce_C"/>
</dbReference>
<organism evidence="4 5">
    <name type="scientific">Thermomonospora curvata (strain ATCC 19995 / DSM 43183 / JCM 3096 / KCTC 9072 / NBRC 15933 / NCIMB 10081 / Henssen B9)</name>
    <dbReference type="NCBI Taxonomy" id="471852"/>
    <lineage>
        <taxon>Bacteria</taxon>
        <taxon>Bacillati</taxon>
        <taxon>Actinomycetota</taxon>
        <taxon>Actinomycetes</taxon>
        <taxon>Streptosporangiales</taxon>
        <taxon>Thermomonosporaceae</taxon>
        <taxon>Thermomonospora</taxon>
    </lineage>
</organism>
<keyword evidence="1" id="KW-0472">Membrane</keyword>
<evidence type="ECO:0000313" key="4">
    <source>
        <dbReference type="EMBL" id="ACY96113.1"/>
    </source>
</evidence>
<name>D1A3I8_THECD</name>
<dbReference type="STRING" id="471852.Tcur_0516"/>
<reference evidence="4 5" key="1">
    <citation type="journal article" date="2011" name="Stand. Genomic Sci.">
        <title>Complete genome sequence of Thermomonospora curvata type strain (B9).</title>
        <authorList>
            <person name="Chertkov O."/>
            <person name="Sikorski J."/>
            <person name="Nolan M."/>
            <person name="Lapidus A."/>
            <person name="Lucas S."/>
            <person name="Del Rio T.G."/>
            <person name="Tice H."/>
            <person name="Cheng J.F."/>
            <person name="Goodwin L."/>
            <person name="Pitluck S."/>
            <person name="Liolios K."/>
            <person name="Ivanova N."/>
            <person name="Mavromatis K."/>
            <person name="Mikhailova N."/>
            <person name="Ovchinnikova G."/>
            <person name="Pati A."/>
            <person name="Chen A."/>
            <person name="Palaniappan K."/>
            <person name="Djao O.D."/>
            <person name="Land M."/>
            <person name="Hauser L."/>
            <person name="Chang Y.J."/>
            <person name="Jeffries C.D."/>
            <person name="Brettin T."/>
            <person name="Han C."/>
            <person name="Detter J.C."/>
            <person name="Rohde M."/>
            <person name="Goker M."/>
            <person name="Woyke T."/>
            <person name="Bristow J."/>
            <person name="Eisen J.A."/>
            <person name="Markowitz V."/>
            <person name="Hugenholtz P."/>
            <person name="Klenk H.P."/>
            <person name="Kyrpides N.C."/>
        </authorList>
    </citation>
    <scope>NUCLEOTIDE SEQUENCE [LARGE SCALE GENOMIC DNA]</scope>
    <source>
        <strain evidence="5">ATCC 19995 / DSM 43183 / JCM 3096 / KCTC 9072 / NBRC 15933 / NCIMB 10081 / Henssen B9</strain>
    </source>
</reference>
<dbReference type="Pfam" id="PF02470">
    <property type="entry name" value="MlaD"/>
    <property type="match status" value="1"/>
</dbReference>
<gene>
    <name evidence="4" type="ordered locus">Tcur_0516</name>
</gene>
<dbReference type="InterPro" id="IPR003399">
    <property type="entry name" value="Mce/MlaD"/>
</dbReference>
<dbReference type="PANTHER" id="PTHR33371">
    <property type="entry name" value="INTERMEMBRANE PHOSPHOLIPID TRANSPORT SYSTEM BINDING PROTEIN MLAD-RELATED"/>
    <property type="match status" value="1"/>
</dbReference>
<dbReference type="AlphaFoldDB" id="D1A3I8"/>
<dbReference type="RefSeq" id="WP_012850897.1">
    <property type="nucleotide sequence ID" value="NC_013510.1"/>
</dbReference>
<dbReference type="InterPro" id="IPR005693">
    <property type="entry name" value="Mce"/>
</dbReference>
<dbReference type="Proteomes" id="UP000001918">
    <property type="component" value="Chromosome"/>
</dbReference>
<dbReference type="Pfam" id="PF11887">
    <property type="entry name" value="Mce4_CUP1"/>
    <property type="match status" value="1"/>
</dbReference>
<evidence type="ECO:0000256" key="1">
    <source>
        <dbReference type="SAM" id="Phobius"/>
    </source>
</evidence>
<proteinExistence type="predicted"/>
<dbReference type="PANTHER" id="PTHR33371:SF18">
    <property type="entry name" value="MCE-FAMILY PROTEIN MCE3C"/>
    <property type="match status" value="1"/>
</dbReference>
<accession>D1A3I8</accession>
<protein>
    <submittedName>
        <fullName evidence="4">Virulence factor Mce family protein</fullName>
    </submittedName>
</protein>
<feature type="domain" description="Mce/MlaD" evidence="2">
    <location>
        <begin position="41"/>
        <end position="116"/>
    </location>
</feature>
<evidence type="ECO:0000259" key="2">
    <source>
        <dbReference type="Pfam" id="PF02470"/>
    </source>
</evidence>
<keyword evidence="5" id="KW-1185">Reference proteome</keyword>